<keyword evidence="6" id="KW-1185">Reference proteome</keyword>
<dbReference type="GO" id="GO:0016491">
    <property type="term" value="F:oxidoreductase activity"/>
    <property type="evidence" value="ECO:0007669"/>
    <property type="project" value="UniProtKB-KW"/>
</dbReference>
<dbReference type="EMBL" id="SMGK01000002">
    <property type="protein sequence ID" value="TCK74162.1"/>
    <property type="molecule type" value="Genomic_DNA"/>
</dbReference>
<dbReference type="Pfam" id="PF01408">
    <property type="entry name" value="GFO_IDH_MocA"/>
    <property type="match status" value="1"/>
</dbReference>
<evidence type="ECO:0000313" key="6">
    <source>
        <dbReference type="Proteomes" id="UP000295210"/>
    </source>
</evidence>
<dbReference type="RefSeq" id="WP_243648151.1">
    <property type="nucleotide sequence ID" value="NZ_SMGK01000002.1"/>
</dbReference>
<evidence type="ECO:0000259" key="3">
    <source>
        <dbReference type="Pfam" id="PF01408"/>
    </source>
</evidence>
<protein>
    <submittedName>
        <fullName evidence="5">Putative dehydrogenase</fullName>
    </submittedName>
</protein>
<dbReference type="AlphaFoldDB" id="A0A4R1L7F1"/>
<dbReference type="Gene3D" id="3.40.50.720">
    <property type="entry name" value="NAD(P)-binding Rossmann-like Domain"/>
    <property type="match status" value="1"/>
</dbReference>
<feature type="domain" description="Gfo/Idh/MocA-like oxidoreductase N-terminal" evidence="3">
    <location>
        <begin position="27"/>
        <end position="143"/>
    </location>
</feature>
<name>A0A4R1L7F1_9BACT</name>
<dbReference type="PANTHER" id="PTHR43708:SF5">
    <property type="entry name" value="CONSERVED EXPRESSED OXIDOREDUCTASE (EUROFUNG)-RELATED"/>
    <property type="match status" value="1"/>
</dbReference>
<reference evidence="5 6" key="1">
    <citation type="submission" date="2019-03" db="EMBL/GenBank/DDBJ databases">
        <title>Genomic Encyclopedia of Type Strains, Phase IV (KMG-IV): sequencing the most valuable type-strain genomes for metagenomic binning, comparative biology and taxonomic classification.</title>
        <authorList>
            <person name="Goeker M."/>
        </authorList>
    </citation>
    <scope>NUCLEOTIDE SEQUENCE [LARGE SCALE GENOMIC DNA]</scope>
    <source>
        <strain evidence="5 6">DSM 103428</strain>
    </source>
</reference>
<dbReference type="InterPro" id="IPR051317">
    <property type="entry name" value="Gfo/Idh/MocA_oxidoreduct"/>
</dbReference>
<dbReference type="Proteomes" id="UP000295210">
    <property type="component" value="Unassembled WGS sequence"/>
</dbReference>
<accession>A0A4R1L7F1</accession>
<dbReference type="Pfam" id="PF02894">
    <property type="entry name" value="GFO_IDH_MocA_C"/>
    <property type="match status" value="1"/>
</dbReference>
<evidence type="ECO:0000256" key="1">
    <source>
        <dbReference type="ARBA" id="ARBA00010928"/>
    </source>
</evidence>
<proteinExistence type="inferred from homology"/>
<gene>
    <name evidence="5" type="ORF">C7378_1784</name>
</gene>
<dbReference type="InterPro" id="IPR036291">
    <property type="entry name" value="NAD(P)-bd_dom_sf"/>
</dbReference>
<comment type="caution">
    <text evidence="5">The sequence shown here is derived from an EMBL/GenBank/DDBJ whole genome shotgun (WGS) entry which is preliminary data.</text>
</comment>
<evidence type="ECO:0000256" key="2">
    <source>
        <dbReference type="ARBA" id="ARBA00023002"/>
    </source>
</evidence>
<comment type="similarity">
    <text evidence="1">Belongs to the Gfo/Idh/MocA family.</text>
</comment>
<feature type="domain" description="Gfo/Idh/MocA-like oxidoreductase C-terminal" evidence="4">
    <location>
        <begin position="159"/>
        <end position="354"/>
    </location>
</feature>
<dbReference type="InterPro" id="IPR004104">
    <property type="entry name" value="Gfo/Idh/MocA-like_OxRdtase_C"/>
</dbReference>
<keyword evidence="2" id="KW-0560">Oxidoreductase</keyword>
<dbReference type="InterPro" id="IPR000683">
    <property type="entry name" value="Gfo/Idh/MocA-like_OxRdtase_N"/>
</dbReference>
<dbReference type="SUPFAM" id="SSF51735">
    <property type="entry name" value="NAD(P)-binding Rossmann-fold domains"/>
    <property type="match status" value="1"/>
</dbReference>
<dbReference type="Gene3D" id="3.30.360.10">
    <property type="entry name" value="Dihydrodipicolinate Reductase, domain 2"/>
    <property type="match status" value="1"/>
</dbReference>
<evidence type="ECO:0000313" key="5">
    <source>
        <dbReference type="EMBL" id="TCK74162.1"/>
    </source>
</evidence>
<dbReference type="SUPFAM" id="SSF55347">
    <property type="entry name" value="Glyceraldehyde-3-phosphate dehydrogenase-like, C-terminal domain"/>
    <property type="match status" value="1"/>
</dbReference>
<sequence>MTEQTSPLHAALASARPQLPLHPRPIVSIGSGGIVRDAHMPAYRAAGFPVAVAVDQNSEKSQALAADFNIPRATTSIAEAVAFAPRDCIFDVAVPAGALLDVLPQLPDGAAVLLQKPMGNTLAEAEQILALCRSKGMTAAVNFQLRWAPVMIAARSLTTAGVLGELHDMEVKVSVRTPWELWSFLATAPRLEILYHSIHYVDLVRSWFGTPERVYAKTVRNPRTPALAPTKSVIIMDYGEWKRVFITTNHAHTFQGSQHSYVQWEGTTGAMKAVMGVNLDYPIGRPDTLTYAPLDSEWQTLPTTGNWFPEAFIGSMGSLQSFVTGETNDLPTSVEDAIQTMRVVEAAYLSSESGGAAI</sequence>
<dbReference type="PANTHER" id="PTHR43708">
    <property type="entry name" value="CONSERVED EXPRESSED OXIDOREDUCTASE (EUROFUNG)"/>
    <property type="match status" value="1"/>
</dbReference>
<dbReference type="GO" id="GO:0000166">
    <property type="term" value="F:nucleotide binding"/>
    <property type="evidence" value="ECO:0007669"/>
    <property type="project" value="InterPro"/>
</dbReference>
<evidence type="ECO:0000259" key="4">
    <source>
        <dbReference type="Pfam" id="PF02894"/>
    </source>
</evidence>
<organism evidence="5 6">
    <name type="scientific">Acidipila rosea</name>
    <dbReference type="NCBI Taxonomy" id="768535"/>
    <lineage>
        <taxon>Bacteria</taxon>
        <taxon>Pseudomonadati</taxon>
        <taxon>Acidobacteriota</taxon>
        <taxon>Terriglobia</taxon>
        <taxon>Terriglobales</taxon>
        <taxon>Acidobacteriaceae</taxon>
        <taxon>Acidipila</taxon>
    </lineage>
</organism>